<dbReference type="RefSeq" id="WP_104430975.1">
    <property type="nucleotide sequence ID" value="NZ_PTJD01000001.1"/>
</dbReference>
<dbReference type="AlphaFoldDB" id="A0A2S6IWI0"/>
<keyword evidence="1" id="KW-0472">Membrane</keyword>
<keyword evidence="1" id="KW-1133">Transmembrane helix</keyword>
<protein>
    <submittedName>
        <fullName evidence="2">Uncharacterized protein</fullName>
    </submittedName>
</protein>
<dbReference type="Proteomes" id="UP000239485">
    <property type="component" value="Unassembled WGS sequence"/>
</dbReference>
<evidence type="ECO:0000313" key="3">
    <source>
        <dbReference type="Proteomes" id="UP000239485"/>
    </source>
</evidence>
<sequence length="240" mass="26188">MIDFEQQLRQRMHDDTREVQAAAWLPEAALTGAVRARRRHRLAWSAAATSTAVATTALILALPGTDDSTRQLMPAVPSTTTATTSPEDFTAGEFTLPLPVPLPDDAPDRPGIDSHDWRGQIRESMRRYPDAFVVPEQLPPHIGTMQANVSNGHPLITIDSEGPGVTICVGDLATCRHSVGTDWEIMTSAEVDSRTFHVFLSPPGKPTDTGLTLQQQEYWSTVSFTSGTPEWMAPHEPNAP</sequence>
<name>A0A2S6IWI0_9ACTN</name>
<reference evidence="2 3" key="1">
    <citation type="submission" date="2018-02" db="EMBL/GenBank/DDBJ databases">
        <title>Genomic Encyclopedia of Archaeal and Bacterial Type Strains, Phase II (KMG-II): from individual species to whole genera.</title>
        <authorList>
            <person name="Goeker M."/>
        </authorList>
    </citation>
    <scope>NUCLEOTIDE SEQUENCE [LARGE SCALE GENOMIC DNA]</scope>
    <source>
        <strain evidence="2 3">DSM 22857</strain>
    </source>
</reference>
<dbReference type="EMBL" id="PTJD01000001">
    <property type="protein sequence ID" value="PPK98590.1"/>
    <property type="molecule type" value="Genomic_DNA"/>
</dbReference>
<evidence type="ECO:0000256" key="1">
    <source>
        <dbReference type="SAM" id="Phobius"/>
    </source>
</evidence>
<accession>A0A2S6IWI0</accession>
<gene>
    <name evidence="2" type="ORF">CLV92_101289</name>
</gene>
<comment type="caution">
    <text evidence="2">The sequence shown here is derived from an EMBL/GenBank/DDBJ whole genome shotgun (WGS) entry which is preliminary data.</text>
</comment>
<organism evidence="2 3">
    <name type="scientific">Kineococcus xinjiangensis</name>
    <dbReference type="NCBI Taxonomy" id="512762"/>
    <lineage>
        <taxon>Bacteria</taxon>
        <taxon>Bacillati</taxon>
        <taxon>Actinomycetota</taxon>
        <taxon>Actinomycetes</taxon>
        <taxon>Kineosporiales</taxon>
        <taxon>Kineosporiaceae</taxon>
        <taxon>Kineococcus</taxon>
    </lineage>
</organism>
<proteinExistence type="predicted"/>
<feature type="transmembrane region" description="Helical" evidence="1">
    <location>
        <begin position="42"/>
        <end position="62"/>
    </location>
</feature>
<evidence type="ECO:0000313" key="2">
    <source>
        <dbReference type="EMBL" id="PPK98590.1"/>
    </source>
</evidence>
<keyword evidence="1" id="KW-0812">Transmembrane</keyword>
<keyword evidence="3" id="KW-1185">Reference proteome</keyword>